<organism evidence="2 3">
    <name type="scientific">Clostridium frigidicarnis</name>
    <dbReference type="NCBI Taxonomy" id="84698"/>
    <lineage>
        <taxon>Bacteria</taxon>
        <taxon>Bacillati</taxon>
        <taxon>Bacillota</taxon>
        <taxon>Clostridia</taxon>
        <taxon>Eubacteriales</taxon>
        <taxon>Clostridiaceae</taxon>
        <taxon>Clostridium</taxon>
    </lineage>
</organism>
<keyword evidence="1" id="KW-0472">Membrane</keyword>
<keyword evidence="1" id="KW-0812">Transmembrane</keyword>
<gene>
    <name evidence="2" type="ORF">SAMN04488528_100577</name>
</gene>
<reference evidence="2 3" key="1">
    <citation type="submission" date="2016-10" db="EMBL/GenBank/DDBJ databases">
        <authorList>
            <person name="de Groot N.N."/>
        </authorList>
    </citation>
    <scope>NUCLEOTIDE SEQUENCE [LARGE SCALE GENOMIC DNA]</scope>
    <source>
        <strain evidence="2 3">DSM 12271</strain>
    </source>
</reference>
<dbReference type="InterPro" id="IPR014195">
    <property type="entry name" value="Spore_III_AG"/>
</dbReference>
<dbReference type="NCBIfam" id="TIGR02830">
    <property type="entry name" value="spore_III_AG"/>
    <property type="match status" value="1"/>
</dbReference>
<feature type="transmembrane region" description="Helical" evidence="1">
    <location>
        <begin position="20"/>
        <end position="39"/>
    </location>
</feature>
<keyword evidence="1" id="KW-1133">Transmembrane helix</keyword>
<name>A0A1I0WGP9_9CLOT</name>
<dbReference type="STRING" id="84698.SAMN04488528_100577"/>
<proteinExistence type="predicted"/>
<evidence type="ECO:0000313" key="3">
    <source>
        <dbReference type="Proteomes" id="UP000198619"/>
    </source>
</evidence>
<protein>
    <submittedName>
        <fullName evidence="2">Stage III sporulation protein AG</fullName>
    </submittedName>
</protein>
<keyword evidence="3" id="KW-1185">Reference proteome</keyword>
<accession>A0A1I0WGP9</accession>
<dbReference type="OrthoDB" id="1634070at2"/>
<evidence type="ECO:0000313" key="2">
    <source>
        <dbReference type="EMBL" id="SFA87744.1"/>
    </source>
</evidence>
<dbReference type="EMBL" id="FOKI01000005">
    <property type="protein sequence ID" value="SFA87744.1"/>
    <property type="molecule type" value="Genomic_DNA"/>
</dbReference>
<dbReference type="Proteomes" id="UP000198619">
    <property type="component" value="Unassembled WGS sequence"/>
</dbReference>
<dbReference type="RefSeq" id="WP_090039157.1">
    <property type="nucleotide sequence ID" value="NZ_FOKI01000005.1"/>
</dbReference>
<sequence>MDFKKLIKKLEKKGLKKNFYNILIVLLIGVFILLISSIFTNKQSIGKTEAKAEESNKIEEVGDKTNISDYEQTQKNQLKYILSSIQGVGKVEVMISFESSEEHVPALDVNNSVSTTEEKDNGGGTRVNTQENNGKKVVASNKGSNNEPFILKTLNPKVTGVIVVAEGAENKELQYQITKTVSSVYNIPEHKVNVYSMKK</sequence>
<dbReference type="AlphaFoldDB" id="A0A1I0WGP9"/>
<evidence type="ECO:0000256" key="1">
    <source>
        <dbReference type="SAM" id="Phobius"/>
    </source>
</evidence>